<proteinExistence type="predicted"/>
<dbReference type="RefSeq" id="WP_239553727.1">
    <property type="nucleotide sequence ID" value="NZ_JAFBCM010000001.1"/>
</dbReference>
<name>A0ABV7YFA4_9ACTN</name>
<dbReference type="NCBIfam" id="NF038356">
    <property type="entry name" value="actino_DLW39"/>
    <property type="match status" value="1"/>
</dbReference>
<sequence>MKKVILAAVVIAGGWFVYKRLQAGRAEENLWAEATDPITPSSH</sequence>
<protein>
    <submittedName>
        <fullName evidence="1">DLW-39 family protein</fullName>
    </submittedName>
</protein>
<keyword evidence="2" id="KW-1185">Reference proteome</keyword>
<organism evidence="1 2">
    <name type="scientific">Tenggerimyces flavus</name>
    <dbReference type="NCBI Taxonomy" id="1708749"/>
    <lineage>
        <taxon>Bacteria</taxon>
        <taxon>Bacillati</taxon>
        <taxon>Actinomycetota</taxon>
        <taxon>Actinomycetes</taxon>
        <taxon>Propionibacteriales</taxon>
        <taxon>Nocardioidaceae</taxon>
        <taxon>Tenggerimyces</taxon>
    </lineage>
</organism>
<gene>
    <name evidence="1" type="ORF">ACFOUW_22505</name>
</gene>
<accession>A0ABV7YFA4</accession>
<dbReference type="EMBL" id="JBHRZH010000019">
    <property type="protein sequence ID" value="MFC3763627.1"/>
    <property type="molecule type" value="Genomic_DNA"/>
</dbReference>
<dbReference type="InterPro" id="IPR047990">
    <property type="entry name" value="DLW39-like"/>
</dbReference>
<evidence type="ECO:0000313" key="2">
    <source>
        <dbReference type="Proteomes" id="UP001595699"/>
    </source>
</evidence>
<evidence type="ECO:0000313" key="1">
    <source>
        <dbReference type="EMBL" id="MFC3763627.1"/>
    </source>
</evidence>
<comment type="caution">
    <text evidence="1">The sequence shown here is derived from an EMBL/GenBank/DDBJ whole genome shotgun (WGS) entry which is preliminary data.</text>
</comment>
<reference evidence="2" key="1">
    <citation type="journal article" date="2019" name="Int. J. Syst. Evol. Microbiol.">
        <title>The Global Catalogue of Microorganisms (GCM) 10K type strain sequencing project: providing services to taxonomists for standard genome sequencing and annotation.</title>
        <authorList>
            <consortium name="The Broad Institute Genomics Platform"/>
            <consortium name="The Broad Institute Genome Sequencing Center for Infectious Disease"/>
            <person name="Wu L."/>
            <person name="Ma J."/>
        </authorList>
    </citation>
    <scope>NUCLEOTIDE SEQUENCE [LARGE SCALE GENOMIC DNA]</scope>
    <source>
        <strain evidence="2">CGMCC 4.7241</strain>
    </source>
</reference>
<dbReference type="Proteomes" id="UP001595699">
    <property type="component" value="Unassembled WGS sequence"/>
</dbReference>